<keyword evidence="3" id="KW-0255">Endonuclease</keyword>
<dbReference type="Proteomes" id="UP000198968">
    <property type="component" value="Unassembled WGS sequence"/>
</dbReference>
<sequence>MKLGFACKYLNSDGKQFFPFRATTRKRFLSLPQAERHQLVHEITVNNLNNLYLTLEHLATLPEPLRMMRIGSDLLPLYTVPEATPLFAAFLPELYPLFARCGELARAHQIRLSFHPGQYTVLASDNPDVVVRALEDVEYHTLCACLMGYGKTFQDFKINIHMNGKAGFDGFKRSFNQLSPEARLMLTVENDEISCSLDDVLQAAPLCPVVLDIHHHWVKENEFIQPDDTRVARVIESWRGVRPVLHYSISQEGIIPQEGWPDQQQLGVSKSKLRAHADYFFNPTLNGWALSFQDFDIMCEVKMKNLAREPLYQWGITQKLIGNPLAEETRESANVK</sequence>
<accession>A0A1I4YJD1</accession>
<keyword evidence="2" id="KW-0234">DNA repair</keyword>
<evidence type="ECO:0000256" key="1">
    <source>
        <dbReference type="ARBA" id="ARBA00022763"/>
    </source>
</evidence>
<dbReference type="AlphaFoldDB" id="A0A1I4YJD1"/>
<organism evidence="3 4">
    <name type="scientific">Candidatus Pantoea varia</name>
    <dbReference type="NCBI Taxonomy" id="1881036"/>
    <lineage>
        <taxon>Bacteria</taxon>
        <taxon>Pseudomonadati</taxon>
        <taxon>Pseudomonadota</taxon>
        <taxon>Gammaproteobacteria</taxon>
        <taxon>Enterobacterales</taxon>
        <taxon>Erwiniaceae</taxon>
        <taxon>Pantoea</taxon>
    </lineage>
</organism>
<evidence type="ECO:0000313" key="3">
    <source>
        <dbReference type="EMBL" id="SFN38132.1"/>
    </source>
</evidence>
<evidence type="ECO:0000313" key="4">
    <source>
        <dbReference type="Proteomes" id="UP000198968"/>
    </source>
</evidence>
<dbReference type="EMBL" id="FOVG01000001">
    <property type="protein sequence ID" value="SFN38132.1"/>
    <property type="molecule type" value="Genomic_DNA"/>
</dbReference>
<keyword evidence="3" id="KW-0378">Hydrolase</keyword>
<dbReference type="GO" id="GO:0004519">
    <property type="term" value="F:endonuclease activity"/>
    <property type="evidence" value="ECO:0007669"/>
    <property type="project" value="UniProtKB-KW"/>
</dbReference>
<keyword evidence="3" id="KW-0540">Nuclease</keyword>
<reference evidence="4" key="1">
    <citation type="submission" date="2016-10" db="EMBL/GenBank/DDBJ databases">
        <authorList>
            <person name="Varghese N."/>
            <person name="Submissions S."/>
        </authorList>
    </citation>
    <scope>NUCLEOTIDE SEQUENCE [LARGE SCALE GENOMIC DNA]</scope>
    <source>
        <strain evidence="4">OV426</strain>
    </source>
</reference>
<keyword evidence="1" id="KW-0227">DNA damage</keyword>
<gene>
    <name evidence="3" type="ORF">SAMN05428971_1232</name>
</gene>
<evidence type="ECO:0000256" key="2">
    <source>
        <dbReference type="ARBA" id="ARBA00023204"/>
    </source>
</evidence>
<dbReference type="RefSeq" id="WP_090961427.1">
    <property type="nucleotide sequence ID" value="NZ_FOVG01000001.1"/>
</dbReference>
<name>A0A1I4YJD1_9GAMM</name>
<dbReference type="Pfam" id="PF03851">
    <property type="entry name" value="UvdE"/>
    <property type="match status" value="1"/>
</dbReference>
<dbReference type="GO" id="GO:0009411">
    <property type="term" value="P:response to UV"/>
    <property type="evidence" value="ECO:0007669"/>
    <property type="project" value="InterPro"/>
</dbReference>
<dbReference type="OrthoDB" id="9782576at2"/>
<dbReference type="PANTHER" id="PTHR31290">
    <property type="entry name" value="UV-DAMAGE ENDONUCLEASE"/>
    <property type="match status" value="1"/>
</dbReference>
<dbReference type="PANTHER" id="PTHR31290:SF5">
    <property type="entry name" value="UV-DAMAGE ENDONUCLEASE"/>
    <property type="match status" value="1"/>
</dbReference>
<dbReference type="Gene3D" id="3.20.20.150">
    <property type="entry name" value="Divalent-metal-dependent TIM barrel enzymes"/>
    <property type="match status" value="1"/>
</dbReference>
<dbReference type="InterPro" id="IPR004601">
    <property type="entry name" value="UvdE"/>
</dbReference>
<dbReference type="GO" id="GO:0006289">
    <property type="term" value="P:nucleotide-excision repair"/>
    <property type="evidence" value="ECO:0007669"/>
    <property type="project" value="InterPro"/>
</dbReference>
<keyword evidence="4" id="KW-1185">Reference proteome</keyword>
<protein>
    <submittedName>
        <fullName evidence="3">UV-damage endonuclease</fullName>
    </submittedName>
</protein>
<proteinExistence type="predicted"/>